<dbReference type="SUPFAM" id="SSF82171">
    <property type="entry name" value="DPP6 N-terminal domain-like"/>
    <property type="match status" value="1"/>
</dbReference>
<gene>
    <name evidence="1" type="ORF">GCM10007940_00370</name>
</gene>
<accession>A0AA37SK56</accession>
<comment type="caution">
    <text evidence="1">The sequence shown here is derived from an EMBL/GenBank/DDBJ whole genome shotgun (WGS) entry which is preliminary data.</text>
</comment>
<evidence type="ECO:0000313" key="2">
    <source>
        <dbReference type="Proteomes" id="UP001156666"/>
    </source>
</evidence>
<protein>
    <submittedName>
        <fullName evidence="1">Uncharacterized protein</fullName>
    </submittedName>
</protein>
<sequence length="258" mass="29314">MNLSIQKFAKMPTELGECSGLIYLNEKLIINNDGGGGPYLHLIDPSTKDTLGRKLISGAMNRDWEAITYYKKKNEILIGDIGNNLGQRKDLNIYHVDASTFQLNKTVSVVYPDQTSFDVKKHNFDCEAMIVKNDNYLLFTKNRGNKNTNIYTAPIYTSEFVFLDSIPLEGMVTDAYYHEESDQVLLLCYQFVFGGFKNSLVILKPTSEENFKVRSIFNIKPAEQIESITHFKDNKFLIGSETGFGNGRHLYIVTIEGF</sequence>
<organism evidence="1 2">
    <name type="scientific">Portibacter lacus</name>
    <dbReference type="NCBI Taxonomy" id="1099794"/>
    <lineage>
        <taxon>Bacteria</taxon>
        <taxon>Pseudomonadati</taxon>
        <taxon>Bacteroidota</taxon>
        <taxon>Saprospiria</taxon>
        <taxon>Saprospirales</taxon>
        <taxon>Haliscomenobacteraceae</taxon>
        <taxon>Portibacter</taxon>
    </lineage>
</organism>
<dbReference type="EMBL" id="BSOH01000001">
    <property type="protein sequence ID" value="GLR15422.1"/>
    <property type="molecule type" value="Genomic_DNA"/>
</dbReference>
<evidence type="ECO:0000313" key="1">
    <source>
        <dbReference type="EMBL" id="GLR15422.1"/>
    </source>
</evidence>
<proteinExistence type="predicted"/>
<reference evidence="1" key="1">
    <citation type="journal article" date="2014" name="Int. J. Syst. Evol. Microbiol.">
        <title>Complete genome sequence of Corynebacterium casei LMG S-19264T (=DSM 44701T), isolated from a smear-ripened cheese.</title>
        <authorList>
            <consortium name="US DOE Joint Genome Institute (JGI-PGF)"/>
            <person name="Walter F."/>
            <person name="Albersmeier A."/>
            <person name="Kalinowski J."/>
            <person name="Ruckert C."/>
        </authorList>
    </citation>
    <scope>NUCLEOTIDE SEQUENCE</scope>
    <source>
        <strain evidence="1">NBRC 108769</strain>
    </source>
</reference>
<dbReference type="AlphaFoldDB" id="A0AA37SK56"/>
<reference evidence="1" key="2">
    <citation type="submission" date="2023-01" db="EMBL/GenBank/DDBJ databases">
        <title>Draft genome sequence of Portibacter lacus strain NBRC 108769.</title>
        <authorList>
            <person name="Sun Q."/>
            <person name="Mori K."/>
        </authorList>
    </citation>
    <scope>NUCLEOTIDE SEQUENCE</scope>
    <source>
        <strain evidence="1">NBRC 108769</strain>
    </source>
</reference>
<keyword evidence="2" id="KW-1185">Reference proteome</keyword>
<dbReference type="Proteomes" id="UP001156666">
    <property type="component" value="Unassembled WGS sequence"/>
</dbReference>
<name>A0AA37SK56_9BACT</name>